<dbReference type="Proteomes" id="UP000324897">
    <property type="component" value="Unassembled WGS sequence"/>
</dbReference>
<feature type="domain" description="Serine hydrolase" evidence="1">
    <location>
        <begin position="92"/>
        <end position="284"/>
    </location>
</feature>
<proteinExistence type="predicted"/>
<reference evidence="2 3" key="1">
    <citation type="journal article" date="2019" name="Sci. Rep.">
        <title>A high-quality genome of Eragrostis curvula grass provides insights into Poaceae evolution and supports new strategies to enhance forage quality.</title>
        <authorList>
            <person name="Carballo J."/>
            <person name="Santos B.A.C.M."/>
            <person name="Zappacosta D."/>
            <person name="Garbus I."/>
            <person name="Selva J.P."/>
            <person name="Gallo C.A."/>
            <person name="Diaz A."/>
            <person name="Albertini E."/>
            <person name="Caccamo M."/>
            <person name="Echenique V."/>
        </authorList>
    </citation>
    <scope>NUCLEOTIDE SEQUENCE [LARGE SCALE GENOMIC DNA]</scope>
    <source>
        <strain evidence="3">cv. Victoria</strain>
        <tissue evidence="2">Leaf</tissue>
    </source>
</reference>
<evidence type="ECO:0000313" key="2">
    <source>
        <dbReference type="EMBL" id="TVU14340.1"/>
    </source>
</evidence>
<accession>A0A5J9TSH5</accession>
<sequence>MQRALLPQRLPAYAAAWAPLHRQPTAGARTGGGLLGRLAARGLIRASEASVPSRPLPFLQRRDDDARPLLRPAAAVASGGEGIGRARGQRRRPRFLCLHGFRTSAEIMRTQVLGRWPADVTARLDLVFADAPFPAEGRSDVEGIFDPPYYEWFQFVGEDYLKCRNLDRCLSYVEELMAREGPFDGLMGFSQGAGLSAVLAGLQEQGLALTGVAKVRYVIAIAGPKLRSPAAASRAFDGKIKCPSLHFIGDNDFVKVHSEELVEAFADPLVIHHPCGHTVPRLDEKGLQVMLSYLDKIERDLSDHEYIDDPDIMNSEALHMHAS</sequence>
<dbReference type="AlphaFoldDB" id="A0A5J9TSH5"/>
<evidence type="ECO:0000313" key="3">
    <source>
        <dbReference type="Proteomes" id="UP000324897"/>
    </source>
</evidence>
<evidence type="ECO:0000259" key="1">
    <source>
        <dbReference type="Pfam" id="PF03959"/>
    </source>
</evidence>
<dbReference type="OrthoDB" id="414698at2759"/>
<dbReference type="InterPro" id="IPR029058">
    <property type="entry name" value="AB_hydrolase_fold"/>
</dbReference>
<feature type="non-terminal residue" evidence="2">
    <location>
        <position position="1"/>
    </location>
</feature>
<organism evidence="2 3">
    <name type="scientific">Eragrostis curvula</name>
    <name type="common">weeping love grass</name>
    <dbReference type="NCBI Taxonomy" id="38414"/>
    <lineage>
        <taxon>Eukaryota</taxon>
        <taxon>Viridiplantae</taxon>
        <taxon>Streptophyta</taxon>
        <taxon>Embryophyta</taxon>
        <taxon>Tracheophyta</taxon>
        <taxon>Spermatophyta</taxon>
        <taxon>Magnoliopsida</taxon>
        <taxon>Liliopsida</taxon>
        <taxon>Poales</taxon>
        <taxon>Poaceae</taxon>
        <taxon>PACMAD clade</taxon>
        <taxon>Chloridoideae</taxon>
        <taxon>Eragrostideae</taxon>
        <taxon>Eragrostidinae</taxon>
        <taxon>Eragrostis</taxon>
    </lineage>
</organism>
<comment type="caution">
    <text evidence="2">The sequence shown here is derived from an EMBL/GenBank/DDBJ whole genome shotgun (WGS) entry which is preliminary data.</text>
</comment>
<dbReference type="FunFam" id="3.40.50.1820:FF:000133">
    <property type="entry name" value="esterase AGAP003155"/>
    <property type="match status" value="1"/>
</dbReference>
<keyword evidence="3" id="KW-1185">Reference proteome</keyword>
<dbReference type="PANTHER" id="PTHR22778">
    <property type="entry name" value="OVARIAN CANCER GENE-2 PROTEIN-RELATED"/>
    <property type="match status" value="1"/>
</dbReference>
<dbReference type="Gene3D" id="3.40.50.1820">
    <property type="entry name" value="alpha/beta hydrolase"/>
    <property type="match status" value="1"/>
</dbReference>
<name>A0A5J9TSH5_9POAL</name>
<protein>
    <recommendedName>
        <fullName evidence="1">Serine hydrolase domain-containing protein</fullName>
    </recommendedName>
</protein>
<dbReference type="Gramene" id="TVU14340">
    <property type="protein sequence ID" value="TVU14340"/>
    <property type="gene ID" value="EJB05_37803"/>
</dbReference>
<dbReference type="InterPro" id="IPR005645">
    <property type="entry name" value="FSH-like_dom"/>
</dbReference>
<dbReference type="PANTHER" id="PTHR22778:SF56">
    <property type="entry name" value="SERINE HYDROLASE FSH DOMAIN-CONTAINING PROTEIN"/>
    <property type="match status" value="1"/>
</dbReference>
<dbReference type="Pfam" id="PF03959">
    <property type="entry name" value="FSH1"/>
    <property type="match status" value="1"/>
</dbReference>
<dbReference type="SUPFAM" id="SSF53474">
    <property type="entry name" value="alpha/beta-Hydrolases"/>
    <property type="match status" value="1"/>
</dbReference>
<dbReference type="EMBL" id="RWGY01000031">
    <property type="protein sequence ID" value="TVU14340.1"/>
    <property type="molecule type" value="Genomic_DNA"/>
</dbReference>
<gene>
    <name evidence="2" type="ORF">EJB05_37803</name>
</gene>